<accession>A0ABM8Z2S9</accession>
<organism evidence="1 2">
    <name type="scientific">Candidatus Nitrotoga arctica</name>
    <dbReference type="NCBI Taxonomy" id="453162"/>
    <lineage>
        <taxon>Bacteria</taxon>
        <taxon>Pseudomonadati</taxon>
        <taxon>Pseudomonadota</taxon>
        <taxon>Betaproteobacteria</taxon>
        <taxon>Nitrosomonadales</taxon>
        <taxon>Gallionellaceae</taxon>
        <taxon>Candidatus Nitrotoga</taxon>
    </lineage>
</organism>
<keyword evidence="2" id="KW-1185">Reference proteome</keyword>
<dbReference type="EMBL" id="OU912926">
    <property type="protein sequence ID" value="CAG9934250.1"/>
    <property type="molecule type" value="Genomic_DNA"/>
</dbReference>
<proteinExistence type="predicted"/>
<evidence type="ECO:0000313" key="2">
    <source>
        <dbReference type="Proteomes" id="UP000839052"/>
    </source>
</evidence>
<dbReference type="InterPro" id="IPR007438">
    <property type="entry name" value="DUF488"/>
</dbReference>
<reference evidence="1 2" key="1">
    <citation type="submission" date="2021-10" db="EMBL/GenBank/DDBJ databases">
        <authorList>
            <person name="Koch H."/>
        </authorList>
    </citation>
    <scope>NUCLEOTIDE SEQUENCE [LARGE SCALE GENOMIC DNA]</scope>
    <source>
        <strain evidence="1">6680</strain>
    </source>
</reference>
<dbReference type="Proteomes" id="UP000839052">
    <property type="component" value="Chromosome"/>
</dbReference>
<protein>
    <recommendedName>
        <fullName evidence="3">DNA repair protein</fullName>
    </recommendedName>
</protein>
<name>A0ABM8Z2S9_9PROT</name>
<dbReference type="PANTHER" id="PTHR39337:SF1">
    <property type="entry name" value="BLR5642 PROTEIN"/>
    <property type="match status" value="1"/>
</dbReference>
<dbReference type="PANTHER" id="PTHR39337">
    <property type="entry name" value="BLR5642 PROTEIN"/>
    <property type="match status" value="1"/>
</dbReference>
<sequence length="182" mass="20206">MIKQGSQPIVLTVGHSTRPLEEFIDLLKAHSVTSLIDVRSVPRSRHNPQFNGDTLPIALELIGTRYAHATGLGGFRRASPESPNMGWRNASFRGYADYMQTAEFAENLTGLMELATHERVALMCAEAVPWRCHRSLIADALLVHGIHVEEIVSRARLQAHALTSFVKVDGMTITYPPYEMPS</sequence>
<dbReference type="Pfam" id="PF04343">
    <property type="entry name" value="DUF488"/>
    <property type="match status" value="1"/>
</dbReference>
<dbReference type="PIRSF" id="PIRSF024492">
    <property type="entry name" value="UCP024492"/>
    <property type="match status" value="1"/>
</dbReference>
<dbReference type="RefSeq" id="WP_239797909.1">
    <property type="nucleotide sequence ID" value="NZ_OU912926.1"/>
</dbReference>
<gene>
    <name evidence="1" type="ORF">NTG6680_3001</name>
</gene>
<evidence type="ECO:0000313" key="1">
    <source>
        <dbReference type="EMBL" id="CAG9934250.1"/>
    </source>
</evidence>
<dbReference type="InterPro" id="IPR014519">
    <property type="entry name" value="UCP024492"/>
</dbReference>
<evidence type="ECO:0008006" key="3">
    <source>
        <dbReference type="Google" id="ProtNLM"/>
    </source>
</evidence>